<organism evidence="1 2">
    <name type="scientific">Undibacter mobilis</name>
    <dbReference type="NCBI Taxonomy" id="2292256"/>
    <lineage>
        <taxon>Bacteria</taxon>
        <taxon>Pseudomonadati</taxon>
        <taxon>Pseudomonadota</taxon>
        <taxon>Alphaproteobacteria</taxon>
        <taxon>Hyphomicrobiales</taxon>
        <taxon>Nitrobacteraceae</taxon>
        <taxon>Undibacter</taxon>
    </lineage>
</organism>
<sequence length="119" mass="12103">MNDLVARLVANVGIDQATAEKAVGIILDFLQKEGPADKVQALIDSLPGADALLKAEQGGGGLFSMGGLMGAGSRMMAAGLSMGQVQSVTKETISFAREKIGEDAIGEIVGTIPGLGQFV</sequence>
<dbReference type="EMBL" id="QRGO01000002">
    <property type="protein sequence ID" value="RDV02190.1"/>
    <property type="molecule type" value="Genomic_DNA"/>
</dbReference>
<dbReference type="AlphaFoldDB" id="A0A371B3R4"/>
<gene>
    <name evidence="1" type="ORF">DXH78_16500</name>
</gene>
<name>A0A371B3R4_9BRAD</name>
<proteinExistence type="predicted"/>
<evidence type="ECO:0000313" key="2">
    <source>
        <dbReference type="Proteomes" id="UP000263993"/>
    </source>
</evidence>
<accession>A0A371B3R4</accession>
<comment type="caution">
    <text evidence="1">The sequence shown here is derived from an EMBL/GenBank/DDBJ whole genome shotgun (WGS) entry which is preliminary data.</text>
</comment>
<dbReference type="Proteomes" id="UP000263993">
    <property type="component" value="Unassembled WGS sequence"/>
</dbReference>
<protein>
    <submittedName>
        <fullName evidence="1">DUF2267 domain-containing protein</fullName>
    </submittedName>
</protein>
<reference evidence="2" key="1">
    <citation type="submission" date="2018-08" db="EMBL/GenBank/DDBJ databases">
        <authorList>
            <person name="Kim S.-J."/>
            <person name="Jung G.-Y."/>
        </authorList>
    </citation>
    <scope>NUCLEOTIDE SEQUENCE [LARGE SCALE GENOMIC DNA]</scope>
    <source>
        <strain evidence="2">GY_H</strain>
    </source>
</reference>
<dbReference type="OrthoDB" id="7907231at2"/>
<dbReference type="RefSeq" id="WP_115518313.1">
    <property type="nucleotide sequence ID" value="NZ_QRGO01000002.1"/>
</dbReference>
<keyword evidence="2" id="KW-1185">Reference proteome</keyword>
<evidence type="ECO:0000313" key="1">
    <source>
        <dbReference type="EMBL" id="RDV02190.1"/>
    </source>
</evidence>